<feature type="compositionally biased region" description="Basic and acidic residues" evidence="1">
    <location>
        <begin position="1"/>
        <end position="19"/>
    </location>
</feature>
<protein>
    <submittedName>
        <fullName evidence="2">Uncharacterized protein</fullName>
    </submittedName>
</protein>
<accession>A0A6I4NY94</accession>
<feature type="compositionally biased region" description="Basic and acidic residues" evidence="1">
    <location>
        <begin position="34"/>
        <end position="43"/>
    </location>
</feature>
<feature type="non-terminal residue" evidence="2">
    <location>
        <position position="59"/>
    </location>
</feature>
<feature type="region of interest" description="Disordered" evidence="1">
    <location>
        <begin position="1"/>
        <end position="43"/>
    </location>
</feature>
<gene>
    <name evidence="2" type="ORF">GB864_12035</name>
</gene>
<evidence type="ECO:0000313" key="2">
    <source>
        <dbReference type="EMBL" id="MWB99273.1"/>
    </source>
</evidence>
<evidence type="ECO:0000256" key="1">
    <source>
        <dbReference type="SAM" id="MobiDB-lite"/>
    </source>
</evidence>
<proteinExistence type="predicted"/>
<dbReference type="EMBL" id="WSTA01000053">
    <property type="protein sequence ID" value="MWB99273.1"/>
    <property type="molecule type" value="Genomic_DNA"/>
</dbReference>
<reference evidence="2 3" key="1">
    <citation type="submission" date="2019-12" db="EMBL/GenBank/DDBJ databases">
        <authorList>
            <person name="Kim Y.S."/>
        </authorList>
    </citation>
    <scope>NUCLEOTIDE SEQUENCE [LARGE SCALE GENOMIC DNA]</scope>
    <source>
        <strain evidence="2 3">MMS17-SY077</strain>
    </source>
</reference>
<comment type="caution">
    <text evidence="2">The sequence shown here is derived from an EMBL/GenBank/DDBJ whole genome shotgun (WGS) entry which is preliminary data.</text>
</comment>
<name>A0A6I4NY94_9MICO</name>
<sequence>MDHSDADEREPVAAQRDEGATTAAPDAPTAAARPRGDRAATERAAMRRALELAAHGPAR</sequence>
<dbReference type="Proteomes" id="UP000438182">
    <property type="component" value="Unassembled WGS sequence"/>
</dbReference>
<evidence type="ECO:0000313" key="3">
    <source>
        <dbReference type="Proteomes" id="UP000438182"/>
    </source>
</evidence>
<feature type="compositionally biased region" description="Low complexity" evidence="1">
    <location>
        <begin position="20"/>
        <end position="33"/>
    </location>
</feature>
<dbReference type="AlphaFoldDB" id="A0A6I4NY94"/>
<keyword evidence="3" id="KW-1185">Reference proteome</keyword>
<organism evidence="2 3">
    <name type="scientific">Agromyces seonyuensis</name>
    <dbReference type="NCBI Taxonomy" id="2662446"/>
    <lineage>
        <taxon>Bacteria</taxon>
        <taxon>Bacillati</taxon>
        <taxon>Actinomycetota</taxon>
        <taxon>Actinomycetes</taxon>
        <taxon>Micrococcales</taxon>
        <taxon>Microbacteriaceae</taxon>
        <taxon>Agromyces</taxon>
    </lineage>
</organism>